<feature type="domain" description="Mechanosensitive ion channel MscS" evidence="8">
    <location>
        <begin position="179"/>
        <end position="246"/>
    </location>
</feature>
<evidence type="ECO:0000313" key="11">
    <source>
        <dbReference type="EMBL" id="UYQ91135.1"/>
    </source>
</evidence>
<keyword evidence="12" id="KW-1185">Reference proteome</keyword>
<dbReference type="Proteomes" id="UP001162741">
    <property type="component" value="Chromosome"/>
</dbReference>
<dbReference type="Pfam" id="PF21082">
    <property type="entry name" value="MS_channel_3rd"/>
    <property type="match status" value="1"/>
</dbReference>
<dbReference type="InterPro" id="IPR011066">
    <property type="entry name" value="MscS_channel_C_sf"/>
</dbReference>
<keyword evidence="3" id="KW-1003">Cell membrane</keyword>
<accession>A0ABY6IV18</accession>
<evidence type="ECO:0000256" key="1">
    <source>
        <dbReference type="ARBA" id="ARBA00004651"/>
    </source>
</evidence>
<dbReference type="Pfam" id="PF00924">
    <property type="entry name" value="MS_channel_2nd"/>
    <property type="match status" value="1"/>
</dbReference>
<dbReference type="RefSeq" id="WP_264279614.1">
    <property type="nucleotide sequence ID" value="NZ_CP107006.1"/>
</dbReference>
<dbReference type="Gene3D" id="2.30.30.60">
    <property type="match status" value="1"/>
</dbReference>
<keyword evidence="6 7" id="KW-0472">Membrane</keyword>
<dbReference type="InterPro" id="IPR023408">
    <property type="entry name" value="MscS_beta-dom_sf"/>
</dbReference>
<evidence type="ECO:0000259" key="9">
    <source>
        <dbReference type="Pfam" id="PF21082"/>
    </source>
</evidence>
<dbReference type="Gene3D" id="1.10.287.1260">
    <property type="match status" value="1"/>
</dbReference>
<feature type="transmembrane region" description="Helical" evidence="7">
    <location>
        <begin position="56"/>
        <end position="78"/>
    </location>
</feature>
<evidence type="ECO:0000256" key="3">
    <source>
        <dbReference type="ARBA" id="ARBA00022475"/>
    </source>
</evidence>
<dbReference type="InterPro" id="IPR049142">
    <property type="entry name" value="MS_channel_1st"/>
</dbReference>
<dbReference type="SUPFAM" id="SSF82861">
    <property type="entry name" value="Mechanosensitive channel protein MscS (YggB), transmembrane region"/>
    <property type="match status" value="1"/>
</dbReference>
<evidence type="ECO:0000256" key="5">
    <source>
        <dbReference type="ARBA" id="ARBA00022989"/>
    </source>
</evidence>
<name>A0ABY6IV18_9BACT</name>
<dbReference type="PANTHER" id="PTHR30566">
    <property type="entry name" value="YNAI-RELATED MECHANOSENSITIVE ION CHANNEL"/>
    <property type="match status" value="1"/>
</dbReference>
<sequence length="352" mass="40395">MQNILNQEYWNNTILDYLTTLGVLLVAIILLRLLRHVVLRRLKAIAERSVNKIDDFIVRSVERSLVPVLYIAAFYMSLQHLQLTARTWQIIGIGLSAAVTFFMLRLVTGLFNFLLQRYISRQEHAREKSKQVKGIMIIVTAFVWIIGLLFLLDNWGVNVTTFIAGLGIGGVAIALAGQTILADLFSYFVIFFDRPFEIDDFIIVEDKMGTVEYIGIKTTRLRSLTGEQLVFSNTDLTNSRVHNYKRMQRRRIVFQVGVALHTPADKLAEIPPMIKDVILVLPDLEFDRAHFLSFGDSRLVFEVVYFVLTDDFNKYMDRQQAINLSLVNRFATMGVEFALPTEAIIIRRQPTQ</sequence>
<organism evidence="11 12">
    <name type="scientific">Chitinophaga horti</name>
    <dbReference type="NCBI Taxonomy" id="2920382"/>
    <lineage>
        <taxon>Bacteria</taxon>
        <taxon>Pseudomonadati</taxon>
        <taxon>Bacteroidota</taxon>
        <taxon>Chitinophagia</taxon>
        <taxon>Chitinophagales</taxon>
        <taxon>Chitinophagaceae</taxon>
        <taxon>Chitinophaga</taxon>
    </lineage>
</organism>
<feature type="transmembrane region" description="Helical" evidence="7">
    <location>
        <begin position="90"/>
        <end position="115"/>
    </location>
</feature>
<dbReference type="InterPro" id="IPR049278">
    <property type="entry name" value="MS_channel_C"/>
</dbReference>
<evidence type="ECO:0000256" key="7">
    <source>
        <dbReference type="SAM" id="Phobius"/>
    </source>
</evidence>
<dbReference type="InterPro" id="IPR011014">
    <property type="entry name" value="MscS_channel_TM-2"/>
</dbReference>
<feature type="domain" description="Mechanosensitive ion channel MscS C-terminal" evidence="9">
    <location>
        <begin position="252"/>
        <end position="337"/>
    </location>
</feature>
<keyword evidence="5 7" id="KW-1133">Transmembrane helix</keyword>
<proteinExistence type="inferred from homology"/>
<evidence type="ECO:0000313" key="12">
    <source>
        <dbReference type="Proteomes" id="UP001162741"/>
    </source>
</evidence>
<dbReference type="SUPFAM" id="SSF82689">
    <property type="entry name" value="Mechanosensitive channel protein MscS (YggB), C-terminal domain"/>
    <property type="match status" value="1"/>
</dbReference>
<dbReference type="SUPFAM" id="SSF50182">
    <property type="entry name" value="Sm-like ribonucleoproteins"/>
    <property type="match status" value="1"/>
</dbReference>
<evidence type="ECO:0000256" key="6">
    <source>
        <dbReference type="ARBA" id="ARBA00023136"/>
    </source>
</evidence>
<evidence type="ECO:0000256" key="4">
    <source>
        <dbReference type="ARBA" id="ARBA00022692"/>
    </source>
</evidence>
<evidence type="ECO:0000259" key="10">
    <source>
        <dbReference type="Pfam" id="PF21088"/>
    </source>
</evidence>
<dbReference type="InterPro" id="IPR010920">
    <property type="entry name" value="LSM_dom_sf"/>
</dbReference>
<reference evidence="11" key="1">
    <citation type="submission" date="2022-10" db="EMBL/GenBank/DDBJ databases">
        <title>Chitinophaga sp. nov., isolated from soil.</title>
        <authorList>
            <person name="Jeon C.O."/>
        </authorList>
    </citation>
    <scope>NUCLEOTIDE SEQUENCE</scope>
    <source>
        <strain evidence="11">R8</strain>
    </source>
</reference>
<dbReference type="Gene3D" id="3.30.70.100">
    <property type="match status" value="1"/>
</dbReference>
<dbReference type="PANTHER" id="PTHR30566:SF25">
    <property type="entry name" value="INNER MEMBRANE PROTEIN"/>
    <property type="match status" value="1"/>
</dbReference>
<feature type="domain" description="Mechanosensitive ion channel transmembrane helices 2/3" evidence="10">
    <location>
        <begin position="138"/>
        <end position="178"/>
    </location>
</feature>
<feature type="transmembrane region" description="Helical" evidence="7">
    <location>
        <begin position="14"/>
        <end position="35"/>
    </location>
</feature>
<feature type="transmembrane region" description="Helical" evidence="7">
    <location>
        <begin position="164"/>
        <end position="192"/>
    </location>
</feature>
<gene>
    <name evidence="11" type="ORF">MKQ68_13635</name>
</gene>
<protein>
    <submittedName>
        <fullName evidence="11">Mechanosensitive ion channel family protein</fullName>
    </submittedName>
</protein>
<evidence type="ECO:0000256" key="2">
    <source>
        <dbReference type="ARBA" id="ARBA00008017"/>
    </source>
</evidence>
<evidence type="ECO:0000259" key="8">
    <source>
        <dbReference type="Pfam" id="PF00924"/>
    </source>
</evidence>
<keyword evidence="4 7" id="KW-0812">Transmembrane</keyword>
<dbReference type="Pfam" id="PF21088">
    <property type="entry name" value="MS_channel_1st"/>
    <property type="match status" value="1"/>
</dbReference>
<comment type="similarity">
    <text evidence="2">Belongs to the MscS (TC 1.A.23) family.</text>
</comment>
<dbReference type="InterPro" id="IPR006685">
    <property type="entry name" value="MscS_channel_2nd"/>
</dbReference>
<comment type="subcellular location">
    <subcellularLocation>
        <location evidence="1">Cell membrane</location>
        <topology evidence="1">Multi-pass membrane protein</topology>
    </subcellularLocation>
</comment>
<feature type="transmembrane region" description="Helical" evidence="7">
    <location>
        <begin position="135"/>
        <end position="152"/>
    </location>
</feature>
<dbReference type="EMBL" id="CP107006">
    <property type="protein sequence ID" value="UYQ91135.1"/>
    <property type="molecule type" value="Genomic_DNA"/>
</dbReference>